<dbReference type="Proteomes" id="UP000298663">
    <property type="component" value="Chromosome X"/>
</dbReference>
<evidence type="ECO:0000313" key="2">
    <source>
        <dbReference type="Proteomes" id="UP000298663"/>
    </source>
</evidence>
<protein>
    <submittedName>
        <fullName evidence="1">Uncharacterized protein</fullName>
    </submittedName>
</protein>
<dbReference type="EMBL" id="AZBU02000001">
    <property type="protein sequence ID" value="TMS37129.1"/>
    <property type="molecule type" value="Genomic_DNA"/>
</dbReference>
<dbReference type="AlphaFoldDB" id="A0A4U8UWE5"/>
<name>A0A4U8UWE5_STECR</name>
<dbReference type="EMBL" id="CM016762">
    <property type="protein sequence ID" value="TMS37129.1"/>
    <property type="molecule type" value="Genomic_DNA"/>
</dbReference>
<gene>
    <name evidence="1" type="ORF">L596_004129</name>
</gene>
<dbReference type="OrthoDB" id="5869292at2759"/>
<keyword evidence="2" id="KW-1185">Reference proteome</keyword>
<proteinExistence type="predicted"/>
<organism evidence="1 2">
    <name type="scientific">Steinernema carpocapsae</name>
    <name type="common">Entomopathogenic nematode</name>
    <dbReference type="NCBI Taxonomy" id="34508"/>
    <lineage>
        <taxon>Eukaryota</taxon>
        <taxon>Metazoa</taxon>
        <taxon>Ecdysozoa</taxon>
        <taxon>Nematoda</taxon>
        <taxon>Chromadorea</taxon>
        <taxon>Rhabditida</taxon>
        <taxon>Tylenchina</taxon>
        <taxon>Panagrolaimomorpha</taxon>
        <taxon>Strongyloidoidea</taxon>
        <taxon>Steinernematidae</taxon>
        <taxon>Steinernema</taxon>
    </lineage>
</organism>
<accession>A0A4U8UWE5</accession>
<comment type="caution">
    <text evidence="1">The sequence shown here is derived from an EMBL/GenBank/DDBJ whole genome shotgun (WGS) entry which is preliminary data.</text>
</comment>
<sequence>MTKPADRSPPISTYCPKIRSFLFASLRFIDHPHARSHTTRKIFAIFWAESPCAEENSEIISRVLKQRPTSSSVNLYLFFMVFAKLQLEPLLEAAFRRADKTTVRTVSSMCRSVVGHPSTAF</sequence>
<evidence type="ECO:0000313" key="1">
    <source>
        <dbReference type="EMBL" id="TMS37129.1"/>
    </source>
</evidence>
<reference evidence="1 2" key="1">
    <citation type="journal article" date="2015" name="Genome Biol.">
        <title>Comparative genomics of Steinernema reveals deeply conserved gene regulatory networks.</title>
        <authorList>
            <person name="Dillman A.R."/>
            <person name="Macchietto M."/>
            <person name="Porter C.F."/>
            <person name="Rogers A."/>
            <person name="Williams B."/>
            <person name="Antoshechkin I."/>
            <person name="Lee M.M."/>
            <person name="Goodwin Z."/>
            <person name="Lu X."/>
            <person name="Lewis E.E."/>
            <person name="Goodrich-Blair H."/>
            <person name="Stock S.P."/>
            <person name="Adams B.J."/>
            <person name="Sternberg P.W."/>
            <person name="Mortazavi A."/>
        </authorList>
    </citation>
    <scope>NUCLEOTIDE SEQUENCE [LARGE SCALE GENOMIC DNA]</scope>
    <source>
        <strain evidence="1 2">ALL</strain>
    </source>
</reference>
<reference evidence="1 2" key="2">
    <citation type="journal article" date="2019" name="G3 (Bethesda)">
        <title>Hybrid Assembly of the Genome of the Entomopathogenic Nematode Steinernema carpocapsae Identifies the X-Chromosome.</title>
        <authorList>
            <person name="Serra L."/>
            <person name="Macchietto M."/>
            <person name="Macias-Munoz A."/>
            <person name="McGill C.J."/>
            <person name="Rodriguez I.M."/>
            <person name="Rodriguez B."/>
            <person name="Murad R."/>
            <person name="Mortazavi A."/>
        </authorList>
    </citation>
    <scope>NUCLEOTIDE SEQUENCE [LARGE SCALE GENOMIC DNA]</scope>
    <source>
        <strain evidence="1 2">ALL</strain>
    </source>
</reference>